<dbReference type="PIRSF" id="PIRSF005902">
    <property type="entry name" value="DNase_TatD"/>
    <property type="match status" value="1"/>
</dbReference>
<dbReference type="Proteomes" id="UP000440713">
    <property type="component" value="Unassembled WGS sequence"/>
</dbReference>
<dbReference type="GO" id="GO:0016788">
    <property type="term" value="F:hydrolase activity, acting on ester bonds"/>
    <property type="evidence" value="ECO:0007669"/>
    <property type="project" value="InterPro"/>
</dbReference>
<dbReference type="GO" id="GO:0004536">
    <property type="term" value="F:DNA nuclease activity"/>
    <property type="evidence" value="ECO:0007669"/>
    <property type="project" value="InterPro"/>
</dbReference>
<dbReference type="InterPro" id="IPR015991">
    <property type="entry name" value="TatD/YcfH-like"/>
</dbReference>
<reference evidence="4 5" key="1">
    <citation type="submission" date="2019-08" db="EMBL/GenBank/DDBJ databases">
        <title>In-depth cultivation of the pig gut microbiome towards novel bacterial diversity and tailored functional studies.</title>
        <authorList>
            <person name="Wylensek D."/>
            <person name="Hitch T.C.A."/>
            <person name="Clavel T."/>
        </authorList>
    </citation>
    <scope>NUCLEOTIDE SEQUENCE [LARGE SCALE GENOMIC DNA]</scope>
    <source>
        <strain evidence="4 5">WCA-SAB-591-4A-A</strain>
    </source>
</reference>
<organism evidence="4 5">
    <name type="scientific">Peptostreptococcus porci</name>
    <dbReference type="NCBI Taxonomy" id="2652282"/>
    <lineage>
        <taxon>Bacteria</taxon>
        <taxon>Bacillati</taxon>
        <taxon>Bacillota</taxon>
        <taxon>Clostridia</taxon>
        <taxon>Peptostreptococcales</taxon>
        <taxon>Peptostreptococcaceae</taxon>
        <taxon>Peptostreptococcus</taxon>
    </lineage>
</organism>
<dbReference type="AlphaFoldDB" id="A0A6N7WWU9"/>
<dbReference type="InterPro" id="IPR001130">
    <property type="entry name" value="TatD-like"/>
</dbReference>
<dbReference type="Pfam" id="PF01026">
    <property type="entry name" value="TatD_DNase"/>
    <property type="match status" value="1"/>
</dbReference>
<comment type="caution">
    <text evidence="4">The sequence shown here is derived from an EMBL/GenBank/DDBJ whole genome shotgun (WGS) entry which is preliminary data.</text>
</comment>
<dbReference type="InterPro" id="IPR032466">
    <property type="entry name" value="Metal_Hydrolase"/>
</dbReference>
<feature type="binding site" evidence="3">
    <location>
        <position position="129"/>
    </location>
    <ligand>
        <name>a divalent metal cation</name>
        <dbReference type="ChEBI" id="CHEBI:60240"/>
        <label>2</label>
    </ligand>
</feature>
<dbReference type="PANTHER" id="PTHR46124">
    <property type="entry name" value="D-AMINOACYL-TRNA DEACYLASE"/>
    <property type="match status" value="1"/>
</dbReference>
<dbReference type="RefSeq" id="WP_154536822.1">
    <property type="nucleotide sequence ID" value="NZ_VUNE01000001.1"/>
</dbReference>
<dbReference type="InterPro" id="IPR018228">
    <property type="entry name" value="DNase_TatD-rel_CS"/>
</dbReference>
<dbReference type="SUPFAM" id="SSF51556">
    <property type="entry name" value="Metallo-dependent hydrolases"/>
    <property type="match status" value="1"/>
</dbReference>
<gene>
    <name evidence="4" type="ORF">FYJ71_00065</name>
</gene>
<feature type="binding site" evidence="3">
    <location>
        <position position="6"/>
    </location>
    <ligand>
        <name>a divalent metal cation</name>
        <dbReference type="ChEBI" id="CHEBI:60240"/>
        <label>1</label>
    </ligand>
</feature>
<evidence type="ECO:0000256" key="2">
    <source>
        <dbReference type="ARBA" id="ARBA00022801"/>
    </source>
</evidence>
<proteinExistence type="predicted"/>
<evidence type="ECO:0000256" key="1">
    <source>
        <dbReference type="ARBA" id="ARBA00022723"/>
    </source>
</evidence>
<feature type="binding site" evidence="3">
    <location>
        <position position="154"/>
    </location>
    <ligand>
        <name>a divalent metal cation</name>
        <dbReference type="ChEBI" id="CHEBI:60240"/>
        <label>2</label>
    </ligand>
</feature>
<evidence type="ECO:0000256" key="3">
    <source>
        <dbReference type="PIRSR" id="PIRSR005902-1"/>
    </source>
</evidence>
<keyword evidence="1 3" id="KW-0479">Metal-binding</keyword>
<protein>
    <submittedName>
        <fullName evidence="4">TatD family deoxyribonuclease</fullName>
    </submittedName>
</protein>
<evidence type="ECO:0000313" key="4">
    <source>
        <dbReference type="EMBL" id="MST61375.1"/>
    </source>
</evidence>
<feature type="binding site" evidence="3">
    <location>
        <position position="8"/>
    </location>
    <ligand>
        <name>a divalent metal cation</name>
        <dbReference type="ChEBI" id="CHEBI:60240"/>
        <label>1</label>
    </ligand>
</feature>
<name>A0A6N7WWU9_9FIRM</name>
<dbReference type="NCBIfam" id="TIGR00010">
    <property type="entry name" value="YchF/TatD family DNA exonuclease"/>
    <property type="match status" value="1"/>
</dbReference>
<dbReference type="FunFam" id="3.20.20.140:FF:000005">
    <property type="entry name" value="TatD family hydrolase"/>
    <property type="match status" value="1"/>
</dbReference>
<dbReference type="EMBL" id="VUNE01000001">
    <property type="protein sequence ID" value="MST61375.1"/>
    <property type="molecule type" value="Genomic_DNA"/>
</dbReference>
<dbReference type="GO" id="GO:0046872">
    <property type="term" value="F:metal ion binding"/>
    <property type="evidence" value="ECO:0007669"/>
    <property type="project" value="UniProtKB-KW"/>
</dbReference>
<evidence type="ECO:0000313" key="5">
    <source>
        <dbReference type="Proteomes" id="UP000440713"/>
    </source>
</evidence>
<dbReference type="GO" id="GO:0005829">
    <property type="term" value="C:cytosol"/>
    <property type="evidence" value="ECO:0007669"/>
    <property type="project" value="TreeGrafter"/>
</dbReference>
<feature type="binding site" evidence="3">
    <location>
        <position position="204"/>
    </location>
    <ligand>
        <name>a divalent metal cation</name>
        <dbReference type="ChEBI" id="CHEBI:60240"/>
        <label>1</label>
    </ligand>
</feature>
<keyword evidence="2" id="KW-0378">Hydrolase</keyword>
<dbReference type="PROSITE" id="PS01137">
    <property type="entry name" value="TATD_1"/>
    <property type="match status" value="1"/>
</dbReference>
<sequence length="256" mass="29306">MLFDSHAHLNDDRFDEDREEAIEYIRKSGVDLVVNPGADMETSKSAIELANKYDFIYSAVGVHPHDVSGMTESDIETLRTWAKENEKVVAIGEIGLDYYYDLSPREDQKKWFIRQIELANELGLPFIVHDRDAHGDTFEIIKKYKAKDTGCVLHCYSGALELAQEYVKLGCYISIPGTVTFKNNKKTVEVAKEIPLEWLFIETDSPYMAPVPFRGKRNDPSMVKYVAEKIALEKGISYEEVCRVTKDNAMKFFKIK</sequence>
<dbReference type="CDD" id="cd01310">
    <property type="entry name" value="TatD_DNAse"/>
    <property type="match status" value="1"/>
</dbReference>
<dbReference type="PANTHER" id="PTHR46124:SF2">
    <property type="entry name" value="D-AMINOACYL-TRNA DEACYLASE"/>
    <property type="match status" value="1"/>
</dbReference>
<dbReference type="Gene3D" id="3.20.20.140">
    <property type="entry name" value="Metal-dependent hydrolases"/>
    <property type="match status" value="1"/>
</dbReference>
<feature type="binding site" evidence="3">
    <location>
        <position position="93"/>
    </location>
    <ligand>
        <name>a divalent metal cation</name>
        <dbReference type="ChEBI" id="CHEBI:60240"/>
        <label>1</label>
    </ligand>
</feature>
<keyword evidence="5" id="KW-1185">Reference proteome</keyword>
<accession>A0A6N7WWU9</accession>